<dbReference type="AlphaFoldDB" id="A0A0P0RRE0"/>
<keyword evidence="10" id="KW-0998">Cell outer membrane</keyword>
<evidence type="ECO:0000259" key="12">
    <source>
        <dbReference type="Pfam" id="PF13609"/>
    </source>
</evidence>
<accession>A0A0P0RRE0</accession>
<keyword evidence="4" id="KW-1134">Transmembrane beta strand</keyword>
<keyword evidence="5" id="KW-0812">Transmembrane</keyword>
<evidence type="ECO:0000256" key="3">
    <source>
        <dbReference type="ARBA" id="ARBA00022448"/>
    </source>
</evidence>
<reference evidence="13 14" key="1">
    <citation type="journal article" date="2014" name="Genome Announc.">
        <title>Draft Genome Sequence of the Haloacid-Degrading Burkholderia caribensis Strain MBA4.</title>
        <authorList>
            <person name="Pan Y."/>
            <person name="Kong K.F."/>
            <person name="Tsang J.S."/>
        </authorList>
    </citation>
    <scope>NUCLEOTIDE SEQUENCE [LARGE SCALE GENOMIC DNA]</scope>
    <source>
        <strain evidence="13 14">MBA4</strain>
        <plasmid evidence="14">Plasmid</plasmid>
    </source>
</reference>
<evidence type="ECO:0000256" key="4">
    <source>
        <dbReference type="ARBA" id="ARBA00022452"/>
    </source>
</evidence>
<keyword evidence="3" id="KW-0813">Transport</keyword>
<dbReference type="Proteomes" id="UP000019146">
    <property type="component" value="Plasmid unnamed"/>
</dbReference>
<dbReference type="Gene3D" id="2.40.160.10">
    <property type="entry name" value="Porin"/>
    <property type="match status" value="1"/>
</dbReference>
<dbReference type="InterPro" id="IPR050298">
    <property type="entry name" value="Gram-neg_bact_OMP"/>
</dbReference>
<organism evidence="13 14">
    <name type="scientific">Paraburkholderia caribensis MBA4</name>
    <dbReference type="NCBI Taxonomy" id="1323664"/>
    <lineage>
        <taxon>Bacteria</taxon>
        <taxon>Pseudomonadati</taxon>
        <taxon>Pseudomonadota</taxon>
        <taxon>Betaproteobacteria</taxon>
        <taxon>Burkholderiales</taxon>
        <taxon>Burkholderiaceae</taxon>
        <taxon>Paraburkholderia</taxon>
    </lineage>
</organism>
<feature type="chain" id="PRO_5006054599" evidence="11">
    <location>
        <begin position="22"/>
        <end position="363"/>
    </location>
</feature>
<keyword evidence="6 11" id="KW-0732">Signal</keyword>
<sequence>MKTTSLLLGGCAVALSCPAFAQSSVTLYGSIDVGVDFVSNSRGAHLYQESAGKRTPDRFGFLIKEDIGGGNTVFARLESGFLTNTGAQINPSSFFNRDAYVGISNDRFGSLSLGHIPDYVYEYVGGLNNSVPGISSFYTVGNLDGLANTRALDNSVKYETIDYRGFQAGVMNSFGNQTNFSDGRQYSIGARYQNGTVKLGAAYSMSHNRTADLFGIFGVTSVLGQTLKQGVQFNAERYSTIAVGGSVSVGDFIPHATFTDVKLEDPQGSVTERNYQVGVNIDLSGGKRFYVLGISYNRSMFEGLTYNQYNLFLTHYLSKSTQIYAGVGLQRASGTGAKAEQFGYQPSSSSAQTVGRVGINHMF</sequence>
<evidence type="ECO:0000256" key="8">
    <source>
        <dbReference type="ARBA" id="ARBA00023114"/>
    </source>
</evidence>
<feature type="domain" description="Porin" evidence="12">
    <location>
        <begin position="12"/>
        <end position="334"/>
    </location>
</feature>
<evidence type="ECO:0000256" key="10">
    <source>
        <dbReference type="ARBA" id="ARBA00023237"/>
    </source>
</evidence>
<dbReference type="PROSITE" id="PS51257">
    <property type="entry name" value="PROKAR_LIPOPROTEIN"/>
    <property type="match status" value="1"/>
</dbReference>
<dbReference type="InterPro" id="IPR023614">
    <property type="entry name" value="Porin_dom_sf"/>
</dbReference>
<dbReference type="GO" id="GO:0046930">
    <property type="term" value="C:pore complex"/>
    <property type="evidence" value="ECO:0007669"/>
    <property type="project" value="UniProtKB-KW"/>
</dbReference>
<keyword evidence="9" id="KW-0472">Membrane</keyword>
<evidence type="ECO:0000256" key="2">
    <source>
        <dbReference type="ARBA" id="ARBA00011233"/>
    </source>
</evidence>
<evidence type="ECO:0000313" key="13">
    <source>
        <dbReference type="EMBL" id="ALL71736.1"/>
    </source>
</evidence>
<name>A0A0P0RRE0_9BURK</name>
<geneLocation type="plasmid" evidence="14"/>
<comment type="subunit">
    <text evidence="2">Homotrimer.</text>
</comment>
<dbReference type="GO" id="GO:0006811">
    <property type="term" value="P:monoatomic ion transport"/>
    <property type="evidence" value="ECO:0007669"/>
    <property type="project" value="UniProtKB-KW"/>
</dbReference>
<keyword evidence="13" id="KW-0614">Plasmid</keyword>
<dbReference type="GeneID" id="69975057"/>
<dbReference type="PANTHER" id="PTHR34501:SF9">
    <property type="entry name" value="MAJOR OUTER MEMBRANE PROTEIN P.IA"/>
    <property type="match status" value="1"/>
</dbReference>
<feature type="signal peptide" evidence="11">
    <location>
        <begin position="1"/>
        <end position="21"/>
    </location>
</feature>
<evidence type="ECO:0000256" key="9">
    <source>
        <dbReference type="ARBA" id="ARBA00023136"/>
    </source>
</evidence>
<dbReference type="EMBL" id="CP012748">
    <property type="protein sequence ID" value="ALL71736.1"/>
    <property type="molecule type" value="Genomic_DNA"/>
</dbReference>
<evidence type="ECO:0000256" key="1">
    <source>
        <dbReference type="ARBA" id="ARBA00004571"/>
    </source>
</evidence>
<evidence type="ECO:0000256" key="6">
    <source>
        <dbReference type="ARBA" id="ARBA00022729"/>
    </source>
</evidence>
<dbReference type="GO" id="GO:0015288">
    <property type="term" value="F:porin activity"/>
    <property type="evidence" value="ECO:0007669"/>
    <property type="project" value="UniProtKB-KW"/>
</dbReference>
<dbReference type="KEGG" id="bcai:K788_0007092"/>
<proteinExistence type="predicted"/>
<keyword evidence="8" id="KW-0626">Porin</keyword>
<dbReference type="RefSeq" id="WP_035991787.1">
    <property type="nucleotide sequence ID" value="NZ_CP012748.1"/>
</dbReference>
<dbReference type="CDD" id="cd00342">
    <property type="entry name" value="gram_neg_porins"/>
    <property type="match status" value="1"/>
</dbReference>
<evidence type="ECO:0000256" key="7">
    <source>
        <dbReference type="ARBA" id="ARBA00023065"/>
    </source>
</evidence>
<evidence type="ECO:0000256" key="5">
    <source>
        <dbReference type="ARBA" id="ARBA00022692"/>
    </source>
</evidence>
<evidence type="ECO:0000313" key="14">
    <source>
        <dbReference type="Proteomes" id="UP000019146"/>
    </source>
</evidence>
<gene>
    <name evidence="13" type="ORF">K788_0007092</name>
</gene>
<evidence type="ECO:0000256" key="11">
    <source>
        <dbReference type="SAM" id="SignalP"/>
    </source>
</evidence>
<dbReference type="GO" id="GO:0009279">
    <property type="term" value="C:cell outer membrane"/>
    <property type="evidence" value="ECO:0007669"/>
    <property type="project" value="UniProtKB-SubCell"/>
</dbReference>
<comment type="subcellular location">
    <subcellularLocation>
        <location evidence="1">Cell outer membrane</location>
        <topology evidence="1">Multi-pass membrane protein</topology>
    </subcellularLocation>
</comment>
<dbReference type="InterPro" id="IPR033900">
    <property type="entry name" value="Gram_neg_porin_domain"/>
</dbReference>
<dbReference type="PANTHER" id="PTHR34501">
    <property type="entry name" value="PROTEIN YDDL-RELATED"/>
    <property type="match status" value="1"/>
</dbReference>
<keyword evidence="7" id="KW-0406">Ion transport</keyword>
<dbReference type="Pfam" id="PF13609">
    <property type="entry name" value="Porin_4"/>
    <property type="match status" value="1"/>
</dbReference>
<dbReference type="SUPFAM" id="SSF56935">
    <property type="entry name" value="Porins"/>
    <property type="match status" value="1"/>
</dbReference>
<protein>
    <submittedName>
        <fullName evidence="13">Outer membrane protein porin</fullName>
    </submittedName>
</protein>